<keyword evidence="8" id="KW-0449">Lipoprotein</keyword>
<evidence type="ECO:0000256" key="3">
    <source>
        <dbReference type="ARBA" id="ARBA00022475"/>
    </source>
</evidence>
<keyword evidence="3" id="KW-1003">Cell membrane</keyword>
<dbReference type="Pfam" id="PF00071">
    <property type="entry name" value="Ras"/>
    <property type="match status" value="1"/>
</dbReference>
<dbReference type="eggNOG" id="KOG0393">
    <property type="taxonomic scope" value="Eukaryota"/>
</dbReference>
<dbReference type="PROSITE" id="PS51420">
    <property type="entry name" value="RHO"/>
    <property type="match status" value="1"/>
</dbReference>
<dbReference type="SUPFAM" id="SSF52540">
    <property type="entry name" value="P-loop containing nucleoside triphosphate hydrolases"/>
    <property type="match status" value="1"/>
</dbReference>
<dbReference type="InterPro" id="IPR005225">
    <property type="entry name" value="Small_GTP-bd"/>
</dbReference>
<dbReference type="GO" id="GO:0005525">
    <property type="term" value="F:GTP binding"/>
    <property type="evidence" value="ECO:0007669"/>
    <property type="project" value="UniProtKB-KW"/>
</dbReference>
<dbReference type="PRINTS" id="PR00449">
    <property type="entry name" value="RASTRNSFRMNG"/>
</dbReference>
<dbReference type="GO" id="GO:0005886">
    <property type="term" value="C:plasma membrane"/>
    <property type="evidence" value="ECO:0007669"/>
    <property type="project" value="UniProtKB-SubCell"/>
</dbReference>
<dbReference type="GeneID" id="8861334"/>
<keyword evidence="6" id="KW-0342">GTP-binding</keyword>
<dbReference type="SMART" id="SM00176">
    <property type="entry name" value="RAN"/>
    <property type="match status" value="1"/>
</dbReference>
<dbReference type="PANTHER" id="PTHR24072">
    <property type="entry name" value="RHO FAMILY GTPASE"/>
    <property type="match status" value="1"/>
</dbReference>
<evidence type="ECO:0000313" key="11">
    <source>
        <dbReference type="EMBL" id="EFC47019.1"/>
    </source>
</evidence>
<feature type="region of interest" description="Disordered" evidence="10">
    <location>
        <begin position="171"/>
        <end position="192"/>
    </location>
</feature>
<keyword evidence="4" id="KW-0488">Methylation</keyword>
<dbReference type="PROSITE" id="PS51421">
    <property type="entry name" value="RAS"/>
    <property type="match status" value="1"/>
</dbReference>
<organism evidence="12">
    <name type="scientific">Naegleria gruberi</name>
    <name type="common">Amoeba</name>
    <dbReference type="NCBI Taxonomy" id="5762"/>
    <lineage>
        <taxon>Eukaryota</taxon>
        <taxon>Discoba</taxon>
        <taxon>Heterolobosea</taxon>
        <taxon>Tetramitia</taxon>
        <taxon>Eutetramitia</taxon>
        <taxon>Vahlkampfiidae</taxon>
        <taxon>Naegleria</taxon>
    </lineage>
</organism>
<comment type="subcellular location">
    <subcellularLocation>
        <location evidence="1">Cell membrane</location>
        <topology evidence="1">Lipid-anchor</topology>
        <orientation evidence="1">Cytoplasmic side</orientation>
    </subcellularLocation>
</comment>
<dbReference type="InterPro" id="IPR001806">
    <property type="entry name" value="Small_GTPase"/>
</dbReference>
<evidence type="ECO:0000256" key="10">
    <source>
        <dbReference type="SAM" id="MobiDB-lite"/>
    </source>
</evidence>
<dbReference type="InParanoid" id="D2V8C6"/>
<dbReference type="PROSITE" id="PS51419">
    <property type="entry name" value="RAB"/>
    <property type="match status" value="1"/>
</dbReference>
<keyword evidence="9" id="KW-0636">Prenylation</keyword>
<dbReference type="Proteomes" id="UP000006671">
    <property type="component" value="Unassembled WGS sequence"/>
</dbReference>
<evidence type="ECO:0000256" key="8">
    <source>
        <dbReference type="ARBA" id="ARBA00023288"/>
    </source>
</evidence>
<dbReference type="CDD" id="cd00157">
    <property type="entry name" value="Rho"/>
    <property type="match status" value="1"/>
</dbReference>
<dbReference type="GO" id="GO:0003924">
    <property type="term" value="F:GTPase activity"/>
    <property type="evidence" value="ECO:0007669"/>
    <property type="project" value="InterPro"/>
</dbReference>
<protein>
    <submittedName>
        <fullName evidence="11">Rho family small GTPase</fullName>
    </submittedName>
</protein>
<evidence type="ECO:0000256" key="9">
    <source>
        <dbReference type="ARBA" id="ARBA00023289"/>
    </source>
</evidence>
<dbReference type="STRING" id="5762.D2V8C6"/>
<dbReference type="InterPro" id="IPR027417">
    <property type="entry name" value="P-loop_NTPase"/>
</dbReference>
<dbReference type="FunFam" id="3.40.50.300:FF:000983">
    <property type="entry name" value="Rho family GTPase"/>
    <property type="match status" value="1"/>
</dbReference>
<dbReference type="NCBIfam" id="TIGR00231">
    <property type="entry name" value="small_GTP"/>
    <property type="match status" value="1"/>
</dbReference>
<feature type="compositionally biased region" description="Acidic residues" evidence="10">
    <location>
        <begin position="179"/>
        <end position="188"/>
    </location>
</feature>
<name>D2V8C6_NAEGR</name>
<evidence type="ECO:0000256" key="1">
    <source>
        <dbReference type="ARBA" id="ARBA00004342"/>
    </source>
</evidence>
<dbReference type="AlphaFoldDB" id="D2V8C6"/>
<dbReference type="EMBL" id="GG738856">
    <property type="protein sequence ID" value="EFC47019.1"/>
    <property type="molecule type" value="Genomic_DNA"/>
</dbReference>
<evidence type="ECO:0000256" key="7">
    <source>
        <dbReference type="ARBA" id="ARBA00023136"/>
    </source>
</evidence>
<dbReference type="Gene3D" id="3.40.50.300">
    <property type="entry name" value="P-loop containing nucleotide triphosphate hydrolases"/>
    <property type="match status" value="1"/>
</dbReference>
<dbReference type="RefSeq" id="XP_002679763.1">
    <property type="nucleotide sequence ID" value="XM_002679717.1"/>
</dbReference>
<keyword evidence="12" id="KW-1185">Reference proteome</keyword>
<evidence type="ECO:0000256" key="6">
    <source>
        <dbReference type="ARBA" id="ARBA00023134"/>
    </source>
</evidence>
<evidence type="ECO:0000256" key="5">
    <source>
        <dbReference type="ARBA" id="ARBA00022741"/>
    </source>
</evidence>
<dbReference type="InterPro" id="IPR003578">
    <property type="entry name" value="Small_GTPase_Rho"/>
</dbReference>
<evidence type="ECO:0000256" key="4">
    <source>
        <dbReference type="ARBA" id="ARBA00022481"/>
    </source>
</evidence>
<dbReference type="SMART" id="SM00175">
    <property type="entry name" value="RAB"/>
    <property type="match status" value="1"/>
</dbReference>
<gene>
    <name evidence="11" type="ORF">NAEGRDRAFT_65108</name>
</gene>
<keyword evidence="7" id="KW-0472">Membrane</keyword>
<reference evidence="11 12" key="1">
    <citation type="journal article" date="2010" name="Cell">
        <title>The genome of Naegleria gruberi illuminates early eukaryotic versatility.</title>
        <authorList>
            <person name="Fritz-Laylin L.K."/>
            <person name="Prochnik S.E."/>
            <person name="Ginger M.L."/>
            <person name="Dacks J.B."/>
            <person name="Carpenter M.L."/>
            <person name="Field M.C."/>
            <person name="Kuo A."/>
            <person name="Paredez A."/>
            <person name="Chapman J."/>
            <person name="Pham J."/>
            <person name="Shu S."/>
            <person name="Neupane R."/>
            <person name="Cipriano M."/>
            <person name="Mancuso J."/>
            <person name="Tu H."/>
            <person name="Salamov A."/>
            <person name="Lindquist E."/>
            <person name="Shapiro H."/>
            <person name="Lucas S."/>
            <person name="Grigoriev I.V."/>
            <person name="Cande W.Z."/>
            <person name="Fulton C."/>
            <person name="Rokhsar D.S."/>
            <person name="Dawson S.C."/>
        </authorList>
    </citation>
    <scope>NUCLEOTIDE SEQUENCE [LARGE SCALE GENOMIC DNA]</scope>
    <source>
        <strain evidence="11 12">NEG-M</strain>
    </source>
</reference>
<comment type="similarity">
    <text evidence="2">Belongs to the small GTPase superfamily. Rho family.</text>
</comment>
<evidence type="ECO:0000313" key="12">
    <source>
        <dbReference type="Proteomes" id="UP000006671"/>
    </source>
</evidence>
<evidence type="ECO:0000256" key="2">
    <source>
        <dbReference type="ARBA" id="ARBA00010142"/>
    </source>
</evidence>
<dbReference type="SMART" id="SM00173">
    <property type="entry name" value="RAS"/>
    <property type="match status" value="1"/>
</dbReference>
<keyword evidence="5" id="KW-0547">Nucleotide-binding</keyword>
<dbReference type="KEGG" id="ngr:NAEGRDRAFT_65108"/>
<proteinExistence type="inferred from homology"/>
<dbReference type="GO" id="GO:0007264">
    <property type="term" value="P:small GTPase-mediated signal transduction"/>
    <property type="evidence" value="ECO:0007669"/>
    <property type="project" value="InterPro"/>
</dbReference>
<accession>D2V8C6</accession>
<dbReference type="VEuPathDB" id="AmoebaDB:NAEGRDRAFT_65108"/>
<dbReference type="SMART" id="SM00174">
    <property type="entry name" value="RHO"/>
    <property type="match status" value="1"/>
</dbReference>
<sequence>METIKCVLVGANNVGKTCSLISYTTNYFPEDYVPTVFDNYSANVMVDGKPFSLGLWDTAGQDEYDRLRPLSYPQTDIFLVMFDVGDRSTLDSALGKFVNEIQHHCPNVPKLLVANKIDLDKRQVSREEGERSSRVKGFDGYFEVSARTQQGLKNIFDEACRIASSRKADRKPVSYDSDASSEAEEETEWDKKAREVEDPFPEKYKFGIYLIDQYGKTVEDKFILKTEVASYWKLLVALVKKLRDFGGKKDEEEEEEEEKKLVANYFDDNQFKIYIEDPDFKDFFLLDSFELLKEVGEKSNNNVKLQLVGSW</sequence>